<keyword evidence="2" id="KW-0058">Aromatic hydrocarbons catabolism</keyword>
<keyword evidence="6" id="KW-1185">Reference proteome</keyword>
<sequence>MAAHPTDEQRESSMKPFRIAVPQSAVDDLHRRLRDTRWPEGLPEVAWQRGVPPNYLRELAEYWRTGYDWRAAEAELNAIPQFRVEIDGAPIHFLHVRSPEPDATPLLITHGWPGSVVEFLDVLGPLSDPRAHGGDPADAFHLVIPSPPGFGFSGPHGQTGWNNLRVAKAWAELMRRLGYQRYVAQGGDFGAGISFTLARVDAEHVAGLHLNTLTTTPSGDPGELADLDDEERARLAWAARFLDELAGSMKLQATRPHTIAYSLADSPVGQLAWIVEKFKDWTDSAKVPEDAVSRDRMLTVVSSFWFTGTAGSSAQFYYETLDFLPITRATGRLPALDLPVGLAVFPHAPVKAIRRFAERDLPTIVQWNEYDRGGHFAALEEPDLFVADVREFRRRIAK</sequence>
<dbReference type="PRINTS" id="PR00412">
    <property type="entry name" value="EPOXHYDRLASE"/>
</dbReference>
<organism evidence="5 6">
    <name type="scientific">Catenulispora yoronensis</name>
    <dbReference type="NCBI Taxonomy" id="450799"/>
    <lineage>
        <taxon>Bacteria</taxon>
        <taxon>Bacillati</taxon>
        <taxon>Actinomycetota</taxon>
        <taxon>Actinomycetes</taxon>
        <taxon>Catenulisporales</taxon>
        <taxon>Catenulisporaceae</taxon>
        <taxon>Catenulispora</taxon>
    </lineage>
</organism>
<evidence type="ECO:0000256" key="3">
    <source>
        <dbReference type="ARBA" id="ARBA00022801"/>
    </source>
</evidence>
<name>A0ABP5GSY7_9ACTN</name>
<dbReference type="PANTHER" id="PTHR21661">
    <property type="entry name" value="EPOXIDE HYDROLASE 1-RELATED"/>
    <property type="match status" value="1"/>
</dbReference>
<evidence type="ECO:0000259" key="4">
    <source>
        <dbReference type="Pfam" id="PF06441"/>
    </source>
</evidence>
<evidence type="ECO:0000313" key="6">
    <source>
        <dbReference type="Proteomes" id="UP001500751"/>
    </source>
</evidence>
<evidence type="ECO:0000256" key="2">
    <source>
        <dbReference type="ARBA" id="ARBA00022797"/>
    </source>
</evidence>
<comment type="similarity">
    <text evidence="1">Belongs to the peptidase S33 family.</text>
</comment>
<dbReference type="InterPro" id="IPR029058">
    <property type="entry name" value="AB_hydrolase_fold"/>
</dbReference>
<dbReference type="SUPFAM" id="SSF53474">
    <property type="entry name" value="alpha/beta-Hydrolases"/>
    <property type="match status" value="1"/>
</dbReference>
<dbReference type="Pfam" id="PF06441">
    <property type="entry name" value="EHN"/>
    <property type="match status" value="1"/>
</dbReference>
<dbReference type="GO" id="GO:0016787">
    <property type="term" value="F:hydrolase activity"/>
    <property type="evidence" value="ECO:0007669"/>
    <property type="project" value="UniProtKB-KW"/>
</dbReference>
<keyword evidence="3 5" id="KW-0378">Hydrolase</keyword>
<feature type="domain" description="Epoxide hydrolase N-terminal" evidence="4">
    <location>
        <begin position="14"/>
        <end position="119"/>
    </location>
</feature>
<dbReference type="EMBL" id="BAAAQN010000056">
    <property type="protein sequence ID" value="GAA2053446.1"/>
    <property type="molecule type" value="Genomic_DNA"/>
</dbReference>
<dbReference type="PANTHER" id="PTHR21661:SF35">
    <property type="entry name" value="EPOXIDE HYDROLASE"/>
    <property type="match status" value="1"/>
</dbReference>
<dbReference type="Gene3D" id="3.40.50.1820">
    <property type="entry name" value="alpha/beta hydrolase"/>
    <property type="match status" value="1"/>
</dbReference>
<evidence type="ECO:0000256" key="1">
    <source>
        <dbReference type="ARBA" id="ARBA00010088"/>
    </source>
</evidence>
<proteinExistence type="inferred from homology"/>
<dbReference type="InterPro" id="IPR000639">
    <property type="entry name" value="Epox_hydrolase-like"/>
</dbReference>
<evidence type="ECO:0000313" key="5">
    <source>
        <dbReference type="EMBL" id="GAA2053446.1"/>
    </source>
</evidence>
<gene>
    <name evidence="5" type="ORF">GCM10009839_71600</name>
</gene>
<protein>
    <submittedName>
        <fullName evidence="5">Alpha/beta fold hydrolase</fullName>
    </submittedName>
</protein>
<reference evidence="6" key="1">
    <citation type="journal article" date="2019" name="Int. J. Syst. Evol. Microbiol.">
        <title>The Global Catalogue of Microorganisms (GCM) 10K type strain sequencing project: providing services to taxonomists for standard genome sequencing and annotation.</title>
        <authorList>
            <consortium name="The Broad Institute Genomics Platform"/>
            <consortium name="The Broad Institute Genome Sequencing Center for Infectious Disease"/>
            <person name="Wu L."/>
            <person name="Ma J."/>
        </authorList>
    </citation>
    <scope>NUCLEOTIDE SEQUENCE [LARGE SCALE GENOMIC DNA]</scope>
    <source>
        <strain evidence="6">JCM 16014</strain>
    </source>
</reference>
<comment type="caution">
    <text evidence="5">The sequence shown here is derived from an EMBL/GenBank/DDBJ whole genome shotgun (WGS) entry which is preliminary data.</text>
</comment>
<accession>A0ABP5GSY7</accession>
<dbReference type="InterPro" id="IPR010497">
    <property type="entry name" value="Epoxide_hydro_N"/>
</dbReference>
<dbReference type="PIRSF" id="PIRSF001112">
    <property type="entry name" value="Epoxide_hydrolase"/>
    <property type="match status" value="1"/>
</dbReference>
<dbReference type="Proteomes" id="UP001500751">
    <property type="component" value="Unassembled WGS sequence"/>
</dbReference>
<dbReference type="InterPro" id="IPR016292">
    <property type="entry name" value="Epoxide_hydrolase"/>
</dbReference>